<reference evidence="2 3" key="1">
    <citation type="submission" date="2007-01" db="EMBL/GenBank/DDBJ databases">
        <title>Draft genome sequence of Collinsella aerofaciens (ATCC 25986).</title>
        <authorList>
            <person name="Sudarsanam P."/>
            <person name="Ley R."/>
            <person name="Guruge J."/>
            <person name="Turnbaugh P.J."/>
            <person name="Mahowald M."/>
            <person name="Liep D."/>
            <person name="Gordon J."/>
        </authorList>
    </citation>
    <scope>NUCLEOTIDE SEQUENCE [LARGE SCALE GENOMIC DNA]</scope>
    <source>
        <strain evidence="3">ATCC 25986 / DSM 3979 / JCM 10188 / KCTC 3647 / NCTC 11838 / VPI 1003</strain>
    </source>
</reference>
<dbReference type="AlphaFoldDB" id="A4E7R2"/>
<reference evidence="2 3" key="2">
    <citation type="submission" date="2007-04" db="EMBL/GenBank/DDBJ databases">
        <authorList>
            <person name="Fulton L."/>
            <person name="Clifton S."/>
            <person name="Fulton B."/>
            <person name="Xu J."/>
            <person name="Minx P."/>
            <person name="Mardis E.R."/>
            <person name="Wilson R.K."/>
        </authorList>
    </citation>
    <scope>NUCLEOTIDE SEQUENCE [LARGE SCALE GENOMIC DNA]</scope>
    <source>
        <strain evidence="3">ATCC 25986 / DSM 3979 / JCM 10188 / KCTC 3647 / NCTC 11838 / VPI 1003</strain>
    </source>
</reference>
<evidence type="ECO:0000313" key="3">
    <source>
        <dbReference type="Proteomes" id="UP000002979"/>
    </source>
</evidence>
<gene>
    <name evidence="2" type="ORF">COLAER_00442</name>
</gene>
<evidence type="ECO:0000313" key="2">
    <source>
        <dbReference type="EMBL" id="EBA40770.1"/>
    </source>
</evidence>
<dbReference type="Proteomes" id="UP000002979">
    <property type="component" value="Unassembled WGS sequence"/>
</dbReference>
<accession>A4E7R2</accession>
<feature type="region of interest" description="Disordered" evidence="1">
    <location>
        <begin position="14"/>
        <end position="36"/>
    </location>
</feature>
<evidence type="ECO:0000256" key="1">
    <source>
        <dbReference type="SAM" id="MobiDB-lite"/>
    </source>
</evidence>
<dbReference type="EMBL" id="AAVN02000001">
    <property type="protein sequence ID" value="EBA40770.1"/>
    <property type="molecule type" value="Genomic_DNA"/>
</dbReference>
<organism evidence="2 3">
    <name type="scientific">Collinsella aerofaciens (strain ATCC 25986 / DSM 3979 / JCM 10188 / KCTC 3647 / NCTC 11838 / VPI 1003)</name>
    <dbReference type="NCBI Taxonomy" id="411903"/>
    <lineage>
        <taxon>Bacteria</taxon>
        <taxon>Bacillati</taxon>
        <taxon>Actinomycetota</taxon>
        <taxon>Coriobacteriia</taxon>
        <taxon>Coriobacteriales</taxon>
        <taxon>Coriobacteriaceae</taxon>
        <taxon>Collinsella</taxon>
    </lineage>
</organism>
<name>A4E7R2_COLAA</name>
<sequence>MLVTAQHDQRLGATVVSDQSSAPASHVSIRNKARRHTKPVIDHLSHNPSVRIGGINR</sequence>
<proteinExistence type="predicted"/>
<comment type="caution">
    <text evidence="2">The sequence shown here is derived from an EMBL/GenBank/DDBJ whole genome shotgun (WGS) entry which is preliminary data.</text>
</comment>
<protein>
    <submittedName>
        <fullName evidence="2">Uncharacterized protein</fullName>
    </submittedName>
</protein>